<evidence type="ECO:0000313" key="4">
    <source>
        <dbReference type="EMBL" id="MFC1435307.1"/>
    </source>
</evidence>
<protein>
    <submittedName>
        <fullName evidence="4">Helix-turn-helix domain-containing protein</fullName>
    </submittedName>
</protein>
<evidence type="ECO:0000313" key="5">
    <source>
        <dbReference type="Proteomes" id="UP001592530"/>
    </source>
</evidence>
<dbReference type="Pfam" id="PF02796">
    <property type="entry name" value="HTH_7"/>
    <property type="match status" value="1"/>
</dbReference>
<organism evidence="4 5">
    <name type="scientific">Streptacidiphilus alkalitolerans</name>
    <dbReference type="NCBI Taxonomy" id="3342712"/>
    <lineage>
        <taxon>Bacteria</taxon>
        <taxon>Bacillati</taxon>
        <taxon>Actinomycetota</taxon>
        <taxon>Actinomycetes</taxon>
        <taxon>Kitasatosporales</taxon>
        <taxon>Streptomycetaceae</taxon>
        <taxon>Streptacidiphilus</taxon>
    </lineage>
</organism>
<dbReference type="InterPro" id="IPR045745">
    <property type="entry name" value="HTH_58_Actinobacteria-type"/>
</dbReference>
<evidence type="ECO:0000259" key="2">
    <source>
        <dbReference type="Pfam" id="PF02796"/>
    </source>
</evidence>
<feature type="domain" description="Resolvase HTH" evidence="2">
    <location>
        <begin position="135"/>
        <end position="173"/>
    </location>
</feature>
<accession>A0ABV6XBC3</accession>
<name>A0ABV6XBC3_9ACTN</name>
<gene>
    <name evidence="4" type="ORF">ACEZDB_32175</name>
</gene>
<dbReference type="Pfam" id="PF19575">
    <property type="entry name" value="HTH_58"/>
    <property type="match status" value="1"/>
</dbReference>
<comment type="caution">
    <text evidence="4">The sequence shown here is derived from an EMBL/GenBank/DDBJ whole genome shotgun (WGS) entry which is preliminary data.</text>
</comment>
<dbReference type="Gene3D" id="1.10.10.60">
    <property type="entry name" value="Homeodomain-like"/>
    <property type="match status" value="2"/>
</dbReference>
<feature type="region of interest" description="Disordered" evidence="1">
    <location>
        <begin position="178"/>
        <end position="215"/>
    </location>
</feature>
<reference evidence="4 5" key="1">
    <citation type="submission" date="2024-09" db="EMBL/GenBank/DDBJ databases">
        <authorList>
            <person name="Lee S.D."/>
        </authorList>
    </citation>
    <scope>NUCLEOTIDE SEQUENCE [LARGE SCALE GENOMIC DNA]</scope>
    <source>
        <strain evidence="4 5">N1-3</strain>
    </source>
</reference>
<dbReference type="RefSeq" id="WP_380558224.1">
    <property type="nucleotide sequence ID" value="NZ_JBHEZY010000018.1"/>
</dbReference>
<dbReference type="EMBL" id="JBHEZY010000018">
    <property type="protein sequence ID" value="MFC1435307.1"/>
    <property type="molecule type" value="Genomic_DNA"/>
</dbReference>
<evidence type="ECO:0000259" key="3">
    <source>
        <dbReference type="Pfam" id="PF19575"/>
    </source>
</evidence>
<evidence type="ECO:0000256" key="1">
    <source>
        <dbReference type="SAM" id="MobiDB-lite"/>
    </source>
</evidence>
<dbReference type="Proteomes" id="UP001592530">
    <property type="component" value="Unassembled WGS sequence"/>
</dbReference>
<feature type="domain" description="Helix-turn-helix" evidence="3">
    <location>
        <begin position="74"/>
        <end position="121"/>
    </location>
</feature>
<feature type="region of interest" description="Disordered" evidence="1">
    <location>
        <begin position="1"/>
        <end position="25"/>
    </location>
</feature>
<dbReference type="InterPro" id="IPR006120">
    <property type="entry name" value="Resolvase_HTH_dom"/>
</dbReference>
<sequence>MTTPKPTPAAARGPRWSPVRQRQALDLSSRYRNGATVRELAKDAGLSPATVLNRLRSVDTPMRTQQQAHALRHGTDRTQRAQRLRTDYEAGASVTSLAERHRLSVRTVRRMLREAGTVMRTSAQTRTMQHHGGQALQQEQMDRLRARYEAGAQVPALAAENHCSTSTVYRLLRRAGTTMRARGRSTQNQVSKANRPAETEALRPRPATFLTESQS</sequence>
<proteinExistence type="predicted"/>